<feature type="domain" description="Protein kinase" evidence="1">
    <location>
        <begin position="406"/>
        <end position="728"/>
    </location>
</feature>
<dbReference type="Pfam" id="PF00069">
    <property type="entry name" value="Pkinase"/>
    <property type="match status" value="1"/>
</dbReference>
<evidence type="ECO:0000313" key="3">
    <source>
        <dbReference type="Proteomes" id="UP000051487"/>
    </source>
</evidence>
<dbReference type="Pfam" id="PF01636">
    <property type="entry name" value="APH"/>
    <property type="match status" value="1"/>
</dbReference>
<dbReference type="GO" id="GO:0005524">
    <property type="term" value="F:ATP binding"/>
    <property type="evidence" value="ECO:0007669"/>
    <property type="project" value="InterPro"/>
</dbReference>
<dbReference type="AlphaFoldDB" id="A0AAN4PJU6"/>
<dbReference type="GO" id="GO:0004672">
    <property type="term" value="F:protein kinase activity"/>
    <property type="evidence" value="ECO:0007669"/>
    <property type="project" value="InterPro"/>
</dbReference>
<evidence type="ECO:0000313" key="2">
    <source>
        <dbReference type="EMBL" id="GAQ07666.1"/>
    </source>
</evidence>
<organism evidence="2 3">
    <name type="scientific">Aspergillus lentulus</name>
    <dbReference type="NCBI Taxonomy" id="293939"/>
    <lineage>
        <taxon>Eukaryota</taxon>
        <taxon>Fungi</taxon>
        <taxon>Dikarya</taxon>
        <taxon>Ascomycota</taxon>
        <taxon>Pezizomycotina</taxon>
        <taxon>Eurotiomycetes</taxon>
        <taxon>Eurotiomycetidae</taxon>
        <taxon>Eurotiales</taxon>
        <taxon>Aspergillaceae</taxon>
        <taxon>Aspergillus</taxon>
        <taxon>Aspergillus subgen. Fumigati</taxon>
    </lineage>
</organism>
<comment type="caution">
    <text evidence="2">The sequence shown here is derived from an EMBL/GenBank/DDBJ whole genome shotgun (WGS) entry which is preliminary data.</text>
</comment>
<accession>A0AAN4PJU6</accession>
<dbReference type="Proteomes" id="UP000051487">
    <property type="component" value="Unassembled WGS sequence"/>
</dbReference>
<name>A0AAN4PJU6_ASPLE</name>
<dbReference type="PROSITE" id="PS50011">
    <property type="entry name" value="PROTEIN_KINASE_DOM"/>
    <property type="match status" value="1"/>
</dbReference>
<sequence length="731" mass="83862">MDYNNPLDLLHMAEEADWVNKVNMARVDGRICDWVKSFHPKNLSCRLDGGFLNSAYNLGQKFAFDDGTIWFLRLPRASSISPEYADEKVAMEVEALHLIRENTSIPVPEIYAWGFSEENPLGLGPFMLMSFIDGVCLKDVLGEDGSRLLKQGIPDADIEYVYRQMARFMLQLFKLDFERVGSLPSPRTKFPAPARPLTWKVHAILRLGGVNTFGDRDEGFSTTREYLQYVNNQDWQQLRLQPNSIAGPEHARSSYASLKILQSLIPELTNTTYDRGPFKLICDDFGLGNVIVRSKDDLTITGVIDLEWVYAGPAQLFASAPWWLLLDRPINTEWDFEEGEAPKATDRYFECLAIFKRVLAEEEAEMTGNRGKELSELIQWSEDSGAMWLHMLLSSGFFDTLSFPCMQLRKRRGAEWWDECIDEYRDTEEVETFVTNKLDDLAAYDKVEDKVEHYKALMDSKEMTIEDFICTNEREVLKRFQSCTPFLRPLIDEIVEPPDPPAIVLKYLDDHLLSASASQRLTNQEIKYVARRILVCLTVLHEHNFVHTDIKADNILVDYGQGDIRFTDVQLADCGSTVPADSAYAKDGDLIGAPLWRSPEAHLRIGWGTSTDIWSFGTLLLALLYGDNFFIFEPDVPADHDGYVLKILQRQCQFFGPFPLTYREICPQETLNVLAYIMRSIPPEKRRSFSRISKKEVSTEDKEFILKIMKLDPRDRPSAAELLQDKWFDLE</sequence>
<dbReference type="InterPro" id="IPR008271">
    <property type="entry name" value="Ser/Thr_kinase_AS"/>
</dbReference>
<dbReference type="InterPro" id="IPR011009">
    <property type="entry name" value="Kinase-like_dom_sf"/>
</dbReference>
<dbReference type="SUPFAM" id="SSF56112">
    <property type="entry name" value="Protein kinase-like (PK-like)"/>
    <property type="match status" value="2"/>
</dbReference>
<evidence type="ECO:0000259" key="1">
    <source>
        <dbReference type="PROSITE" id="PS50011"/>
    </source>
</evidence>
<dbReference type="PANTHER" id="PTHR21310:SF37">
    <property type="entry name" value="AMINOGLYCOSIDE PHOSPHOTRANSFERASE DOMAIN-CONTAINING PROTEIN"/>
    <property type="match status" value="1"/>
</dbReference>
<dbReference type="Gene3D" id="1.10.510.10">
    <property type="entry name" value="Transferase(Phosphotransferase) domain 1"/>
    <property type="match status" value="1"/>
</dbReference>
<dbReference type="EMBL" id="BCLY01000009">
    <property type="protein sequence ID" value="GAQ07666.1"/>
    <property type="molecule type" value="Genomic_DNA"/>
</dbReference>
<dbReference type="SMART" id="SM00220">
    <property type="entry name" value="S_TKc"/>
    <property type="match status" value="1"/>
</dbReference>
<dbReference type="InterPro" id="IPR000719">
    <property type="entry name" value="Prot_kinase_dom"/>
</dbReference>
<proteinExistence type="predicted"/>
<reference evidence="2 3" key="1">
    <citation type="submission" date="2015-11" db="EMBL/GenBank/DDBJ databases">
        <title>Aspergillus lentulus strain IFM 54703T.</title>
        <authorList>
            <person name="Kusuya Y."/>
            <person name="Sakai K."/>
            <person name="Kamei K."/>
            <person name="Takahashi H."/>
            <person name="Yaguchi T."/>
        </authorList>
    </citation>
    <scope>NUCLEOTIDE SEQUENCE [LARGE SCALE GENOMIC DNA]</scope>
    <source>
        <strain evidence="2 3">IFM 54703</strain>
    </source>
</reference>
<gene>
    <name evidence="2" type="ORF">ALT_4987</name>
</gene>
<dbReference type="InterPro" id="IPR051678">
    <property type="entry name" value="AGP_Transferase"/>
</dbReference>
<protein>
    <recommendedName>
        <fullName evidence="1">Protein kinase domain-containing protein</fullName>
    </recommendedName>
</protein>
<dbReference type="PANTHER" id="PTHR21310">
    <property type="entry name" value="AMINOGLYCOSIDE PHOSPHOTRANSFERASE-RELATED-RELATED"/>
    <property type="match status" value="1"/>
</dbReference>
<dbReference type="PROSITE" id="PS00108">
    <property type="entry name" value="PROTEIN_KINASE_ST"/>
    <property type="match status" value="1"/>
</dbReference>
<dbReference type="InterPro" id="IPR002575">
    <property type="entry name" value="Aminoglycoside_PTrfase"/>
</dbReference>